<sequence length="146" mass="16925">MAFGVWILTLLHLGWSNVRPFPHKRSVTCEWKNLKKYRVGNVGLSETGTVKTVTKVIHTRDVRHVGLDGRPLDPPQYTNEYVNYRPPPNYGFDTVYGHTDGARWRYPDLHEVIEFLSHANSIVRANAAAYLQHLCYMDDIMKQKTR</sequence>
<evidence type="ECO:0000313" key="4">
    <source>
        <dbReference type="Proteomes" id="UP001235939"/>
    </source>
</evidence>
<keyword evidence="1" id="KW-0677">Repeat</keyword>
<dbReference type="EMBL" id="CP092868">
    <property type="protein sequence ID" value="UYV69411.1"/>
    <property type="molecule type" value="Genomic_DNA"/>
</dbReference>
<dbReference type="Proteomes" id="UP001235939">
    <property type="component" value="Chromosome 06"/>
</dbReference>
<dbReference type="InterPro" id="IPR011989">
    <property type="entry name" value="ARM-like"/>
</dbReference>
<organism evidence="3 4">
    <name type="scientific">Cordylochernes scorpioides</name>
    <dbReference type="NCBI Taxonomy" id="51811"/>
    <lineage>
        <taxon>Eukaryota</taxon>
        <taxon>Metazoa</taxon>
        <taxon>Ecdysozoa</taxon>
        <taxon>Arthropoda</taxon>
        <taxon>Chelicerata</taxon>
        <taxon>Arachnida</taxon>
        <taxon>Pseudoscorpiones</taxon>
        <taxon>Cheliferoidea</taxon>
        <taxon>Chernetidae</taxon>
        <taxon>Cordylochernes</taxon>
    </lineage>
</organism>
<feature type="signal peptide" evidence="2">
    <location>
        <begin position="1"/>
        <end position="16"/>
    </location>
</feature>
<dbReference type="PANTHER" id="PTHR10372">
    <property type="entry name" value="PLAKOPHILLIN-RELATED"/>
    <property type="match status" value="1"/>
</dbReference>
<dbReference type="Gene3D" id="1.25.10.10">
    <property type="entry name" value="Leucine-rich Repeat Variant"/>
    <property type="match status" value="1"/>
</dbReference>
<feature type="chain" id="PRO_5046722377" evidence="2">
    <location>
        <begin position="17"/>
        <end position="146"/>
    </location>
</feature>
<dbReference type="InterPro" id="IPR028435">
    <property type="entry name" value="Plakophilin/d_Catenin"/>
</dbReference>
<evidence type="ECO:0000256" key="2">
    <source>
        <dbReference type="SAM" id="SignalP"/>
    </source>
</evidence>
<gene>
    <name evidence="3" type="ORF">LAZ67_6003495</name>
</gene>
<name>A0ABY6KKN4_9ARAC</name>
<proteinExistence type="predicted"/>
<accession>A0ABY6KKN4</accession>
<dbReference type="PANTHER" id="PTHR10372:SF27">
    <property type="entry name" value="ADHERENS JUNCTION PROTEIN P120"/>
    <property type="match status" value="1"/>
</dbReference>
<protein>
    <submittedName>
        <fullName evidence="3">PKP4</fullName>
    </submittedName>
</protein>
<evidence type="ECO:0000313" key="3">
    <source>
        <dbReference type="EMBL" id="UYV69411.1"/>
    </source>
</evidence>
<reference evidence="3 4" key="1">
    <citation type="submission" date="2022-01" db="EMBL/GenBank/DDBJ databases">
        <title>A chromosomal length assembly of Cordylochernes scorpioides.</title>
        <authorList>
            <person name="Zeh D."/>
            <person name="Zeh J."/>
        </authorList>
    </citation>
    <scope>NUCLEOTIDE SEQUENCE [LARGE SCALE GENOMIC DNA]</scope>
    <source>
        <strain evidence="3">IN4F17</strain>
        <tissue evidence="3">Whole Body</tissue>
    </source>
</reference>
<keyword evidence="4" id="KW-1185">Reference proteome</keyword>
<evidence type="ECO:0000256" key="1">
    <source>
        <dbReference type="ARBA" id="ARBA00022737"/>
    </source>
</evidence>
<keyword evidence="2" id="KW-0732">Signal</keyword>